<sequence>SLPVIRNLTPSDFSAIQCHFRVNPESPEIISVMEPQQKHVVTFDDNDQIFITNSVDDLDDEDEISISENENRTANLSKTSSAVRCEGGDMNSVSSISTSILDDAEEVKALKAKLAEADTRCKLLEYEVEKSNCCLINERNQNSKLEKKLQFVKDNQDVFIRLKEAYINMKYNEAAGRKMIEIREKGSQTWEGILCRGCIEAEELRRELENVRETYKDSCIIAPFELEQLVNTVKYLKDLIERREKSWAEKVDRENKLQPHLEHLENENSALRNLIKSRSNDEGYYAETDNFVKNDDCTIQMKKIIIKYEKRIREIEKNNSGILKLNPSFNEKEKKIIGQIMSKYNAKLYCKSRSQSSVGKSRPGSRGSCLKSKNEETTNQKLKDTERTPDTTLLMMDYLFENEYVN</sequence>
<feature type="non-terminal residue" evidence="3">
    <location>
        <position position="406"/>
    </location>
</feature>
<reference evidence="3" key="1">
    <citation type="submission" date="2022-01" db="EMBL/GenBank/DDBJ databases">
        <authorList>
            <person name="King R."/>
        </authorList>
    </citation>
    <scope>NUCLEOTIDE SEQUENCE</scope>
</reference>
<accession>A0A9N9SND9</accession>
<keyword evidence="1" id="KW-0175">Coiled coil</keyword>
<evidence type="ECO:0000313" key="3">
    <source>
        <dbReference type="EMBL" id="CAG9823625.1"/>
    </source>
</evidence>
<gene>
    <name evidence="3" type="ORF">PHAECO_LOCUS11065</name>
</gene>
<keyword evidence="4" id="KW-1185">Reference proteome</keyword>
<dbReference type="EMBL" id="OU896713">
    <property type="protein sequence ID" value="CAG9823625.1"/>
    <property type="molecule type" value="Genomic_DNA"/>
</dbReference>
<evidence type="ECO:0000256" key="2">
    <source>
        <dbReference type="SAM" id="MobiDB-lite"/>
    </source>
</evidence>
<reference evidence="3" key="2">
    <citation type="submission" date="2022-10" db="EMBL/GenBank/DDBJ databases">
        <authorList>
            <consortium name="ENA_rothamsted_submissions"/>
            <consortium name="culmorum"/>
            <person name="King R."/>
        </authorList>
    </citation>
    <scope>NUCLEOTIDE SEQUENCE</scope>
</reference>
<feature type="coiled-coil region" evidence="1">
    <location>
        <begin position="107"/>
        <end position="155"/>
    </location>
</feature>
<feature type="region of interest" description="Disordered" evidence="2">
    <location>
        <begin position="355"/>
        <end position="387"/>
    </location>
</feature>
<organism evidence="3 4">
    <name type="scientific">Phaedon cochleariae</name>
    <name type="common">Mustard beetle</name>
    <dbReference type="NCBI Taxonomy" id="80249"/>
    <lineage>
        <taxon>Eukaryota</taxon>
        <taxon>Metazoa</taxon>
        <taxon>Ecdysozoa</taxon>
        <taxon>Arthropoda</taxon>
        <taxon>Hexapoda</taxon>
        <taxon>Insecta</taxon>
        <taxon>Pterygota</taxon>
        <taxon>Neoptera</taxon>
        <taxon>Endopterygota</taxon>
        <taxon>Coleoptera</taxon>
        <taxon>Polyphaga</taxon>
        <taxon>Cucujiformia</taxon>
        <taxon>Chrysomeloidea</taxon>
        <taxon>Chrysomelidae</taxon>
        <taxon>Chrysomelinae</taxon>
        <taxon>Chrysomelini</taxon>
        <taxon>Phaedon</taxon>
    </lineage>
</organism>
<name>A0A9N9SND9_PHACE</name>
<proteinExistence type="predicted"/>
<dbReference type="Proteomes" id="UP001153737">
    <property type="component" value="Chromosome 7"/>
</dbReference>
<dbReference type="AlphaFoldDB" id="A0A9N9SND9"/>
<dbReference type="OrthoDB" id="6818847at2759"/>
<evidence type="ECO:0000313" key="4">
    <source>
        <dbReference type="Proteomes" id="UP001153737"/>
    </source>
</evidence>
<protein>
    <submittedName>
        <fullName evidence="3">Uncharacterized protein</fullName>
    </submittedName>
</protein>
<evidence type="ECO:0000256" key="1">
    <source>
        <dbReference type="SAM" id="Coils"/>
    </source>
</evidence>
<feature type="compositionally biased region" description="Basic and acidic residues" evidence="2">
    <location>
        <begin position="372"/>
        <end position="387"/>
    </location>
</feature>